<protein>
    <submittedName>
        <fullName evidence="10">Pab1 protein</fullName>
    </submittedName>
</protein>
<name>A0A812P622_9DINO</name>
<keyword evidence="6 8" id="KW-0472">Membrane</keyword>
<dbReference type="AlphaFoldDB" id="A0A812P622"/>
<evidence type="ECO:0000256" key="5">
    <source>
        <dbReference type="ARBA" id="ARBA00022989"/>
    </source>
</evidence>
<dbReference type="Proteomes" id="UP000601435">
    <property type="component" value="Unassembled WGS sequence"/>
</dbReference>
<evidence type="ECO:0000256" key="3">
    <source>
        <dbReference type="ARBA" id="ARBA00022448"/>
    </source>
</evidence>
<dbReference type="Pfam" id="PF00076">
    <property type="entry name" value="RRM_1"/>
    <property type="match status" value="1"/>
</dbReference>
<dbReference type="InterPro" id="IPR009262">
    <property type="entry name" value="SLC35_F1/F2/F6"/>
</dbReference>
<comment type="subcellular location">
    <subcellularLocation>
        <location evidence="1">Membrane</location>
        <topology evidence="1">Multi-pass membrane protein</topology>
    </subcellularLocation>
</comment>
<dbReference type="InterPro" id="IPR012677">
    <property type="entry name" value="Nucleotide-bd_a/b_plait_sf"/>
</dbReference>
<feature type="transmembrane region" description="Helical" evidence="8">
    <location>
        <begin position="213"/>
        <end position="233"/>
    </location>
</feature>
<feature type="transmembrane region" description="Helical" evidence="8">
    <location>
        <begin position="182"/>
        <end position="206"/>
    </location>
</feature>
<feature type="transmembrane region" description="Helical" evidence="8">
    <location>
        <begin position="79"/>
        <end position="97"/>
    </location>
</feature>
<evidence type="ECO:0000256" key="1">
    <source>
        <dbReference type="ARBA" id="ARBA00004141"/>
    </source>
</evidence>
<keyword evidence="5 8" id="KW-1133">Transmembrane helix</keyword>
<dbReference type="GO" id="GO:0016020">
    <property type="term" value="C:membrane"/>
    <property type="evidence" value="ECO:0007669"/>
    <property type="project" value="UniProtKB-SubCell"/>
</dbReference>
<dbReference type="EMBL" id="CAJNJA010013386">
    <property type="protein sequence ID" value="CAE7319590.1"/>
    <property type="molecule type" value="Genomic_DNA"/>
</dbReference>
<dbReference type="PROSITE" id="PS50102">
    <property type="entry name" value="RRM"/>
    <property type="match status" value="1"/>
</dbReference>
<evidence type="ECO:0000256" key="7">
    <source>
        <dbReference type="PROSITE-ProRule" id="PRU00176"/>
    </source>
</evidence>
<comment type="caution">
    <text evidence="10">The sequence shown here is derived from an EMBL/GenBank/DDBJ whole genome shotgun (WGS) entry which is preliminary data.</text>
</comment>
<feature type="transmembrane region" description="Helical" evidence="8">
    <location>
        <begin position="117"/>
        <end position="137"/>
    </location>
</feature>
<dbReference type="InterPro" id="IPR026505">
    <property type="entry name" value="Solute_c_fam_35_mem_F3/F4"/>
</dbReference>
<dbReference type="GO" id="GO:0003723">
    <property type="term" value="F:RNA binding"/>
    <property type="evidence" value="ECO:0007669"/>
    <property type="project" value="UniProtKB-UniRule"/>
</dbReference>
<evidence type="ECO:0000256" key="2">
    <source>
        <dbReference type="ARBA" id="ARBA00007863"/>
    </source>
</evidence>
<dbReference type="InterPro" id="IPR000504">
    <property type="entry name" value="RRM_dom"/>
</dbReference>
<feature type="domain" description="RRM" evidence="9">
    <location>
        <begin position="572"/>
        <end position="650"/>
    </location>
</feature>
<dbReference type="SMART" id="SM00360">
    <property type="entry name" value="RRM"/>
    <property type="match status" value="1"/>
</dbReference>
<dbReference type="SUPFAM" id="SSF103481">
    <property type="entry name" value="Multidrug resistance efflux transporter EmrE"/>
    <property type="match status" value="1"/>
</dbReference>
<dbReference type="PANTHER" id="PTHR19346">
    <property type="entry name" value="SUGAR PHOSPHATE TRANSPORTER DOMAIN-CONTAINING PROTEIN"/>
    <property type="match status" value="1"/>
</dbReference>
<keyword evidence="11" id="KW-1185">Reference proteome</keyword>
<dbReference type="PANTHER" id="PTHR19346:SF4">
    <property type="entry name" value="SUGAR PHOSPHATE TRANSPORTER DOMAIN-CONTAINING PROTEIN"/>
    <property type="match status" value="1"/>
</dbReference>
<evidence type="ECO:0000256" key="6">
    <source>
        <dbReference type="ARBA" id="ARBA00023136"/>
    </source>
</evidence>
<dbReference type="Pfam" id="PF06027">
    <property type="entry name" value="SLC35F"/>
    <property type="match status" value="1"/>
</dbReference>
<dbReference type="GO" id="GO:0022857">
    <property type="term" value="F:transmembrane transporter activity"/>
    <property type="evidence" value="ECO:0007669"/>
    <property type="project" value="InterPro"/>
</dbReference>
<proteinExistence type="inferred from homology"/>
<feature type="transmembrane region" description="Helical" evidence="8">
    <location>
        <begin position="23"/>
        <end position="47"/>
    </location>
</feature>
<evidence type="ECO:0000256" key="4">
    <source>
        <dbReference type="ARBA" id="ARBA00022692"/>
    </source>
</evidence>
<gene>
    <name evidence="10" type="primary">pab1</name>
    <name evidence="10" type="ORF">SNEC2469_LOCUS8006</name>
</gene>
<keyword evidence="7" id="KW-0694">RNA-binding</keyword>
<keyword evidence="4 8" id="KW-0812">Transmembrane</keyword>
<evidence type="ECO:0000256" key="8">
    <source>
        <dbReference type="SAM" id="Phobius"/>
    </source>
</evidence>
<organism evidence="10 11">
    <name type="scientific">Symbiodinium necroappetens</name>
    <dbReference type="NCBI Taxonomy" id="1628268"/>
    <lineage>
        <taxon>Eukaryota</taxon>
        <taxon>Sar</taxon>
        <taxon>Alveolata</taxon>
        <taxon>Dinophyceae</taxon>
        <taxon>Suessiales</taxon>
        <taxon>Symbiodiniaceae</taxon>
        <taxon>Symbiodinium</taxon>
    </lineage>
</organism>
<dbReference type="InterPro" id="IPR037185">
    <property type="entry name" value="EmrE-like"/>
</dbReference>
<evidence type="ECO:0000259" key="9">
    <source>
        <dbReference type="PROSITE" id="PS50102"/>
    </source>
</evidence>
<dbReference type="InterPro" id="IPR035979">
    <property type="entry name" value="RBD_domain_sf"/>
</dbReference>
<sequence>MAAAVPLAAYGQGRRLWAASRPLLCRGWGMGLLAFGANISFTAALVLTTASSAMTLEQLTPVFIAGLSFFCLRERYRPCQLFWLVVAIAGSVVTARSDLKECHSGACDGSQPLLGDLLVVVTCITAALYMVLFKLIFAHGCDWQTFFTYFMVKGMAVAVVGGLGLLFLPSSQLGLPKGAKGWYYLSLNMILNICFNLSLAWGMLVVSPLACRLFVLLGLPLSLLLDSALGIAIVFQRVLGVFLVTLGVAGFEAATGAKSERSERGERGDLEIENVSDARDEAEAECITSPHIADIAVEVSEDTTSQSQEPASWGSETLLLRPGHLIRRLQPSEDPLRAFEHAQRAADGAAWLPDPEEMAPHIPRGLLLLARPQSLEDSAVPMPTLVAVEEVCRRCPWMLKAEDGDSDEEKVVLDDRLLPAREPRRVEVCLRKVGPEDLLGFSMEADAIRPGCLQIVSISEKGLLGRRNAAVDAAERAVEGSWVVEVNGVVENLEAMRCELEAATISLVVLVPQLEESDDFGRRKPSRPAVIPHAKVKGEVPLCRCNGYCKCGLADALGRAREDHGKWNVAQPALRISNLHPAVTEEMLYSLFTELAPVATLRVVRDTKTLESELHGFVNFHTFNDAQNVLEALDGRPLHGRRCFLSWSSRARREEAEAWAPPLSTNEGARHIRSYQLPVAPGKVEREGHGNTGGGCLFGAFGTDSVPSMVNSRCGQKHSLSPCLNAGPQDPVPSAKAFLGSISHAHWPGH</sequence>
<accession>A0A812P622</accession>
<reference evidence="10" key="1">
    <citation type="submission" date="2021-02" db="EMBL/GenBank/DDBJ databases">
        <authorList>
            <person name="Dougan E. K."/>
            <person name="Rhodes N."/>
            <person name="Thang M."/>
            <person name="Chan C."/>
        </authorList>
    </citation>
    <scope>NUCLEOTIDE SEQUENCE</scope>
</reference>
<dbReference type="SUPFAM" id="SSF54928">
    <property type="entry name" value="RNA-binding domain, RBD"/>
    <property type="match status" value="1"/>
</dbReference>
<feature type="transmembrane region" description="Helical" evidence="8">
    <location>
        <begin position="53"/>
        <end position="72"/>
    </location>
</feature>
<keyword evidence="3" id="KW-0813">Transport</keyword>
<comment type="similarity">
    <text evidence="2">Belongs to the SLC35F solute transporter family.</text>
</comment>
<evidence type="ECO:0000313" key="10">
    <source>
        <dbReference type="EMBL" id="CAE7319590.1"/>
    </source>
</evidence>
<feature type="transmembrane region" description="Helical" evidence="8">
    <location>
        <begin position="149"/>
        <end position="170"/>
    </location>
</feature>
<evidence type="ECO:0000313" key="11">
    <source>
        <dbReference type="Proteomes" id="UP000601435"/>
    </source>
</evidence>
<dbReference type="Gene3D" id="3.30.70.330">
    <property type="match status" value="1"/>
</dbReference>
<dbReference type="OrthoDB" id="434961at2759"/>